<sequence length="176" mass="20174">MQWDSYKTGQWNKQVYGMKSKSFNEFLNLPESTNEKFELALGSASAPKSKMENLGWYICDPLQITKTPQSYKDYILASKGEWSIAKHGYVISNSGWFSERSTAYLASSKPVVVQETGFSEIFNTGRGLFGFKKMEDLPDVFSEINNNYTKHCSWAKEICNQYFNYNSVLTDLLDNI</sequence>
<evidence type="ECO:0008006" key="3">
    <source>
        <dbReference type="Google" id="ProtNLM"/>
    </source>
</evidence>
<evidence type="ECO:0000313" key="1">
    <source>
        <dbReference type="EMBL" id="PKQ44560.1"/>
    </source>
</evidence>
<proteinExistence type="predicted"/>
<evidence type="ECO:0000313" key="2">
    <source>
        <dbReference type="Proteomes" id="UP000233435"/>
    </source>
</evidence>
<protein>
    <recommendedName>
        <fullName evidence="3">Glycosyltransferase family 1 protein</fullName>
    </recommendedName>
</protein>
<gene>
    <name evidence="1" type="ORF">CSW08_12990</name>
</gene>
<accession>A0A2N3HHV3</accession>
<dbReference type="AlphaFoldDB" id="A0A2N3HHV3"/>
<dbReference type="Proteomes" id="UP000233435">
    <property type="component" value="Unassembled WGS sequence"/>
</dbReference>
<organism evidence="1 2">
    <name type="scientific">Confluentibacter flavum</name>
    <dbReference type="NCBI Taxonomy" id="1909700"/>
    <lineage>
        <taxon>Bacteria</taxon>
        <taxon>Pseudomonadati</taxon>
        <taxon>Bacteroidota</taxon>
        <taxon>Flavobacteriia</taxon>
        <taxon>Flavobacteriales</taxon>
        <taxon>Flavobacteriaceae</taxon>
        <taxon>Confluentibacter</taxon>
    </lineage>
</organism>
<keyword evidence="2" id="KW-1185">Reference proteome</keyword>
<name>A0A2N3HHV3_9FLAO</name>
<comment type="caution">
    <text evidence="1">The sequence shown here is derived from an EMBL/GenBank/DDBJ whole genome shotgun (WGS) entry which is preliminary data.</text>
</comment>
<reference evidence="1 2" key="1">
    <citation type="submission" date="2017-12" db="EMBL/GenBank/DDBJ databases">
        <title>Confluentibacter flavum sp. nov., isolated from the saline lake.</title>
        <authorList>
            <person name="Yu L."/>
        </authorList>
    </citation>
    <scope>NUCLEOTIDE SEQUENCE [LARGE SCALE GENOMIC DNA]</scope>
    <source>
        <strain evidence="1 2">3B</strain>
    </source>
</reference>
<dbReference type="EMBL" id="PJEO01000049">
    <property type="protein sequence ID" value="PKQ44560.1"/>
    <property type="molecule type" value="Genomic_DNA"/>
</dbReference>